<evidence type="ECO:0000256" key="3">
    <source>
        <dbReference type="ARBA" id="ARBA00022741"/>
    </source>
</evidence>
<dbReference type="PROSITE" id="PS50893">
    <property type="entry name" value="ABC_TRANSPORTER_2"/>
    <property type="match status" value="1"/>
</dbReference>
<reference evidence="6 7" key="1">
    <citation type="submission" date="2016-10" db="EMBL/GenBank/DDBJ databases">
        <authorList>
            <person name="de Groot N.N."/>
        </authorList>
    </citation>
    <scope>NUCLEOTIDE SEQUENCE [LARGE SCALE GENOMIC DNA]</scope>
    <source>
        <strain evidence="6 7">CGMCC 1.6291</strain>
    </source>
</reference>
<evidence type="ECO:0000259" key="5">
    <source>
        <dbReference type="PROSITE" id="PS50893"/>
    </source>
</evidence>
<dbReference type="RefSeq" id="WP_091645557.1">
    <property type="nucleotide sequence ID" value="NZ_FOEG01000009.1"/>
</dbReference>
<evidence type="ECO:0000313" key="7">
    <source>
        <dbReference type="Proteomes" id="UP000199657"/>
    </source>
</evidence>
<dbReference type="Pfam" id="PF00005">
    <property type="entry name" value="ABC_tran"/>
    <property type="match status" value="1"/>
</dbReference>
<dbReference type="CDD" id="cd03235">
    <property type="entry name" value="ABC_Metallic_Cations"/>
    <property type="match status" value="1"/>
</dbReference>
<dbReference type="InterPro" id="IPR003593">
    <property type="entry name" value="AAA+_ATPase"/>
</dbReference>
<keyword evidence="4 6" id="KW-0067">ATP-binding</keyword>
<evidence type="ECO:0000256" key="2">
    <source>
        <dbReference type="ARBA" id="ARBA00022448"/>
    </source>
</evidence>
<dbReference type="EMBL" id="FOEG01000009">
    <property type="protein sequence ID" value="SEP09587.1"/>
    <property type="molecule type" value="Genomic_DNA"/>
</dbReference>
<keyword evidence="3" id="KW-0547">Nucleotide-binding</keyword>
<dbReference type="AlphaFoldDB" id="A0A1H8V2Y5"/>
<sequence>MVTNPASHPSSPTPASAVSVSGLTAAYDGAPVLSNVSFELDAGRWHSVIGPNGSGKTTLLTILAGSLTPVRGEVRLFGGDPEACRRRSEVAYMPQHEHLEWDFPISVWDTVMTGRYGHMRRDALWRRCLPARLSASRHREICARALAEVRMDHLARRPIGQLSGGQKKRVLLARMLTQEAPLVLLDEPLVGLDKDSRRLILDVLRRQREQGQTIVMVTHDLVNTTRYADQVLLLNRSVIDMGPPAEMLRDDMLTRTATANWLTQTPATDEEEV</sequence>
<feature type="domain" description="ABC transporter" evidence="5">
    <location>
        <begin position="18"/>
        <end position="261"/>
    </location>
</feature>
<evidence type="ECO:0000313" key="6">
    <source>
        <dbReference type="EMBL" id="SEP09587.1"/>
    </source>
</evidence>
<dbReference type="PANTHER" id="PTHR42734">
    <property type="entry name" value="METAL TRANSPORT SYSTEM ATP-BINDING PROTEIN TM_0124-RELATED"/>
    <property type="match status" value="1"/>
</dbReference>
<dbReference type="GO" id="GO:0016887">
    <property type="term" value="F:ATP hydrolysis activity"/>
    <property type="evidence" value="ECO:0007669"/>
    <property type="project" value="InterPro"/>
</dbReference>
<evidence type="ECO:0000256" key="1">
    <source>
        <dbReference type="ARBA" id="ARBA00005417"/>
    </source>
</evidence>
<dbReference type="InterPro" id="IPR017871">
    <property type="entry name" value="ABC_transporter-like_CS"/>
</dbReference>
<organism evidence="6 7">
    <name type="scientific">Aquisalimonas asiatica</name>
    <dbReference type="NCBI Taxonomy" id="406100"/>
    <lineage>
        <taxon>Bacteria</taxon>
        <taxon>Pseudomonadati</taxon>
        <taxon>Pseudomonadota</taxon>
        <taxon>Gammaproteobacteria</taxon>
        <taxon>Chromatiales</taxon>
        <taxon>Ectothiorhodospiraceae</taxon>
        <taxon>Aquisalimonas</taxon>
    </lineage>
</organism>
<dbReference type="Proteomes" id="UP000199657">
    <property type="component" value="Unassembled WGS sequence"/>
</dbReference>
<evidence type="ECO:0000256" key="4">
    <source>
        <dbReference type="ARBA" id="ARBA00022840"/>
    </source>
</evidence>
<dbReference type="PROSITE" id="PS00211">
    <property type="entry name" value="ABC_TRANSPORTER_1"/>
    <property type="match status" value="1"/>
</dbReference>
<keyword evidence="2" id="KW-0813">Transport</keyword>
<name>A0A1H8V2Y5_9GAMM</name>
<dbReference type="GO" id="GO:0005524">
    <property type="term" value="F:ATP binding"/>
    <property type="evidence" value="ECO:0007669"/>
    <property type="project" value="UniProtKB-KW"/>
</dbReference>
<dbReference type="OrthoDB" id="9806726at2"/>
<dbReference type="InterPro" id="IPR050153">
    <property type="entry name" value="Metal_Ion_Import_ABC"/>
</dbReference>
<accession>A0A1H8V2Y5</accession>
<dbReference type="PANTHER" id="PTHR42734:SF5">
    <property type="entry name" value="IRON TRANSPORT SYSTEM ATP-BINDING PROTEIN HI_0361-RELATED"/>
    <property type="match status" value="1"/>
</dbReference>
<keyword evidence="7" id="KW-1185">Reference proteome</keyword>
<dbReference type="SMART" id="SM00382">
    <property type="entry name" value="AAA"/>
    <property type="match status" value="1"/>
</dbReference>
<dbReference type="InterPro" id="IPR027417">
    <property type="entry name" value="P-loop_NTPase"/>
</dbReference>
<comment type="similarity">
    <text evidence="1">Belongs to the ABC transporter superfamily.</text>
</comment>
<proteinExistence type="inferred from homology"/>
<dbReference type="Gene3D" id="3.40.50.300">
    <property type="entry name" value="P-loop containing nucleotide triphosphate hydrolases"/>
    <property type="match status" value="1"/>
</dbReference>
<dbReference type="InterPro" id="IPR003439">
    <property type="entry name" value="ABC_transporter-like_ATP-bd"/>
</dbReference>
<dbReference type="SUPFAM" id="SSF52540">
    <property type="entry name" value="P-loop containing nucleoside triphosphate hydrolases"/>
    <property type="match status" value="1"/>
</dbReference>
<protein>
    <submittedName>
        <fullName evidence="6">Manganese/iron transport system ATP-binding protein</fullName>
    </submittedName>
</protein>
<dbReference type="STRING" id="406100.SAMN04488052_10983"/>
<gene>
    <name evidence="6" type="ORF">SAMN04488052_10983</name>
</gene>